<name>A0ABT3GSP8_9BACT</name>
<accession>A0ABT3GSP8</accession>
<protein>
    <submittedName>
        <fullName evidence="2">Uncharacterized protein</fullName>
    </submittedName>
</protein>
<proteinExistence type="predicted"/>
<dbReference type="EMBL" id="JAPDDT010000029">
    <property type="protein sequence ID" value="MCW1926537.1"/>
    <property type="molecule type" value="Genomic_DNA"/>
</dbReference>
<reference evidence="2 3" key="1">
    <citation type="submission" date="2022-10" db="EMBL/GenBank/DDBJ databases">
        <title>Luteolibacter arcticus strain CCTCC AB 2014275, whole genome shotgun sequencing project.</title>
        <authorList>
            <person name="Zhao G."/>
            <person name="Shen L."/>
        </authorList>
    </citation>
    <scope>NUCLEOTIDE SEQUENCE [LARGE SCALE GENOMIC DNA]</scope>
    <source>
        <strain evidence="2 3">CCTCC AB 2014275</strain>
    </source>
</reference>
<evidence type="ECO:0000313" key="2">
    <source>
        <dbReference type="EMBL" id="MCW1926537.1"/>
    </source>
</evidence>
<feature type="region of interest" description="Disordered" evidence="1">
    <location>
        <begin position="1"/>
        <end position="36"/>
    </location>
</feature>
<dbReference type="Proteomes" id="UP001320876">
    <property type="component" value="Unassembled WGS sequence"/>
</dbReference>
<evidence type="ECO:0000256" key="1">
    <source>
        <dbReference type="SAM" id="MobiDB-lite"/>
    </source>
</evidence>
<gene>
    <name evidence="2" type="ORF">OKA05_28555</name>
</gene>
<feature type="compositionally biased region" description="Basic and acidic residues" evidence="1">
    <location>
        <begin position="16"/>
        <end position="29"/>
    </location>
</feature>
<comment type="caution">
    <text evidence="2">The sequence shown here is derived from an EMBL/GenBank/DDBJ whole genome shotgun (WGS) entry which is preliminary data.</text>
</comment>
<dbReference type="RefSeq" id="WP_264490645.1">
    <property type="nucleotide sequence ID" value="NZ_JAPDDT010000029.1"/>
</dbReference>
<evidence type="ECO:0000313" key="3">
    <source>
        <dbReference type="Proteomes" id="UP001320876"/>
    </source>
</evidence>
<sequence>MNSKQPATVPVPQPAHAREKEPEQEKESNPEPEPSRLVPLSLLRRMLASCRHGLSPRVAWSENRPRMDHEAMQVRGEMLGEIEAQLEGLLSRS</sequence>
<keyword evidence="3" id="KW-1185">Reference proteome</keyword>
<organism evidence="2 3">
    <name type="scientific">Luteolibacter arcticus</name>
    <dbReference type="NCBI Taxonomy" id="1581411"/>
    <lineage>
        <taxon>Bacteria</taxon>
        <taxon>Pseudomonadati</taxon>
        <taxon>Verrucomicrobiota</taxon>
        <taxon>Verrucomicrobiia</taxon>
        <taxon>Verrucomicrobiales</taxon>
        <taxon>Verrucomicrobiaceae</taxon>
        <taxon>Luteolibacter</taxon>
    </lineage>
</organism>